<comment type="domain">
    <text evidence="5">Consists of an N-terminal FAD-binding domain with a Rossman fold and a C-terminal substrate-binding domain.</text>
</comment>
<dbReference type="HAMAP" id="MF_00845">
    <property type="entry name" value="TetX_monooxygenase"/>
    <property type="match status" value="1"/>
</dbReference>
<dbReference type="GO" id="GO:0071949">
    <property type="term" value="F:FAD binding"/>
    <property type="evidence" value="ECO:0007669"/>
    <property type="project" value="InterPro"/>
</dbReference>
<keyword evidence="5" id="KW-0547">Nucleotide-binding</keyword>
<evidence type="ECO:0000259" key="6">
    <source>
        <dbReference type="Pfam" id="PF01494"/>
    </source>
</evidence>
<organism evidence="7 8">
    <name type="scientific">Pseudomonas piscis</name>
    <dbReference type="NCBI Taxonomy" id="2614538"/>
    <lineage>
        <taxon>Bacteria</taxon>
        <taxon>Pseudomonadati</taxon>
        <taxon>Pseudomonadota</taxon>
        <taxon>Gammaproteobacteria</taxon>
        <taxon>Pseudomonadales</taxon>
        <taxon>Pseudomonadaceae</taxon>
        <taxon>Pseudomonas</taxon>
    </lineage>
</organism>
<dbReference type="PANTHER" id="PTHR46972:SF1">
    <property type="entry name" value="FAD DEPENDENT OXIDOREDUCTASE DOMAIN-CONTAINING PROTEIN"/>
    <property type="match status" value="1"/>
</dbReference>
<accession>A0A7X1U468</accession>
<protein>
    <recommendedName>
        <fullName evidence="5">Flavin-dependent monooxygenase</fullName>
    </recommendedName>
    <alternativeName>
        <fullName evidence="5">TetX monooxygenase</fullName>
        <shortName evidence="5">TetX</shortName>
        <ecNumber evidence="5">1.14.13.-</ecNumber>
    </alternativeName>
</protein>
<comment type="caution">
    <text evidence="7">The sequence shown here is derived from an EMBL/GenBank/DDBJ whole genome shotgun (WGS) entry which is preliminary data.</text>
</comment>
<keyword evidence="5" id="KW-0521">NADP</keyword>
<dbReference type="GO" id="GO:0004497">
    <property type="term" value="F:monooxygenase activity"/>
    <property type="evidence" value="ECO:0007669"/>
    <property type="project" value="UniProtKB-UniRule"/>
</dbReference>
<evidence type="ECO:0000256" key="5">
    <source>
        <dbReference type="HAMAP-Rule" id="MF_00845"/>
    </source>
</evidence>
<comment type="subunit">
    <text evidence="5">Monomer.</text>
</comment>
<sequence>MTSASIAIVGAGLAGLLLARVLHIHGVVATVYEAEPSAGARIQGGLLDIHEYNGQLALRAAGLYDAFLRLVRPGEDAKRICDSTGNVLLERPGAGQATRPEVDRGELRQLLLDSLPEGCVRWQHKLVQATAIGDGCHRLQFANGASVVADLLVGADGAWSRVRPLVCATKPRYTGISFVETVLFKGDEQHPATAGIIGQGTLMAVMPGKGIFAHRHADGTLQAYVALQVPADWFSPGELAAPTTALPRIAREYAGWAPALRALITACQTVPVIRLIHALPVDHRWQRTPGVTLMGDAAHPMSPFAGEGANLALYDAAELARALLESAGDVEAALASYEAELFVRSNEAAVRTGANLELFFDADAPGSLVELFRRFEAAAG</sequence>
<reference evidence="7 8" key="1">
    <citation type="submission" date="2019-10" db="EMBL/GenBank/DDBJ databases">
        <title>Pseudomonas dajingensis sp. nov., isolated from the profound head ulcers of farmed Murray cod (Maccullochella peelii peelii).</title>
        <authorList>
            <person name="Liu Y."/>
        </authorList>
    </citation>
    <scope>NUCLEOTIDE SEQUENCE [LARGE SCALE GENOMIC DNA]</scope>
    <source>
        <strain evidence="7 8">MC042</strain>
    </source>
</reference>
<dbReference type="GO" id="GO:0046677">
    <property type="term" value="P:response to antibiotic"/>
    <property type="evidence" value="ECO:0007669"/>
    <property type="project" value="InterPro"/>
</dbReference>
<keyword evidence="3 5" id="KW-0560">Oxidoreductase</keyword>
<dbReference type="EMBL" id="WHUV01000002">
    <property type="protein sequence ID" value="MQA53668.1"/>
    <property type="molecule type" value="Genomic_DNA"/>
</dbReference>
<evidence type="ECO:0000256" key="2">
    <source>
        <dbReference type="ARBA" id="ARBA00022827"/>
    </source>
</evidence>
<feature type="binding site" evidence="5">
    <location>
        <position position="48"/>
    </location>
    <ligand>
        <name>FAD</name>
        <dbReference type="ChEBI" id="CHEBI:57692"/>
    </ligand>
</feature>
<comment type="cofactor">
    <cofactor evidence="5">
        <name>FAD</name>
        <dbReference type="ChEBI" id="CHEBI:57692"/>
    </cofactor>
</comment>
<dbReference type="InterPro" id="IPR043683">
    <property type="entry name" value="TetX_monooxygenase"/>
</dbReference>
<dbReference type="PRINTS" id="PR00420">
    <property type="entry name" value="RNGMNOXGNASE"/>
</dbReference>
<evidence type="ECO:0000313" key="8">
    <source>
        <dbReference type="Proteomes" id="UP000486534"/>
    </source>
</evidence>
<comment type="catalytic activity">
    <reaction evidence="5">
        <text>a tetracycline + NADPH + O2 + H(+) = an 11a-hydroxytetracycline + NADP(+) + H2O</text>
        <dbReference type="Rhea" id="RHEA:61444"/>
        <dbReference type="ChEBI" id="CHEBI:15377"/>
        <dbReference type="ChEBI" id="CHEBI:15378"/>
        <dbReference type="ChEBI" id="CHEBI:15379"/>
        <dbReference type="ChEBI" id="CHEBI:57783"/>
        <dbReference type="ChEBI" id="CHEBI:58349"/>
        <dbReference type="ChEBI" id="CHEBI:144644"/>
        <dbReference type="ChEBI" id="CHEBI:144645"/>
    </reaction>
</comment>
<comment type="subcellular location">
    <subcellularLocation>
        <location evidence="5">Cytoplasm</location>
    </subcellularLocation>
</comment>
<name>A0A7X1U468_9PSED</name>
<feature type="binding site" evidence="5">
    <location>
        <position position="41"/>
    </location>
    <ligand>
        <name>NADPH</name>
        <dbReference type="ChEBI" id="CHEBI:57783"/>
    </ligand>
</feature>
<keyword evidence="5" id="KW-0963">Cytoplasm</keyword>
<comment type="function">
    <text evidence="5">An FAD-requiring monooxygenase active on some tetracycline antibiotic derivatives, which leads to their inactivation. Hydroxylates carbon 11a of tetracycline and some analogs.</text>
</comment>
<dbReference type="Pfam" id="PF01494">
    <property type="entry name" value="FAD_binding_3"/>
    <property type="match status" value="1"/>
</dbReference>
<keyword evidence="1 5" id="KW-0285">Flavoprotein</keyword>
<dbReference type="EC" id="1.14.13.-" evidence="5"/>
<dbReference type="GO" id="GO:0005737">
    <property type="term" value="C:cytoplasm"/>
    <property type="evidence" value="ECO:0007669"/>
    <property type="project" value="UniProtKB-SubCell"/>
</dbReference>
<feature type="binding site" evidence="5">
    <location>
        <position position="104"/>
    </location>
    <ligand>
        <name>FAD</name>
        <dbReference type="ChEBI" id="CHEBI:57692"/>
    </ligand>
</feature>
<dbReference type="Proteomes" id="UP000486534">
    <property type="component" value="Unassembled WGS sequence"/>
</dbReference>
<dbReference type="PANTHER" id="PTHR46972">
    <property type="entry name" value="MONOOXYGENASE ASQM-RELATED"/>
    <property type="match status" value="1"/>
</dbReference>
<evidence type="ECO:0000256" key="1">
    <source>
        <dbReference type="ARBA" id="ARBA00022630"/>
    </source>
</evidence>
<comment type="similarity">
    <text evidence="5">Belongs to the aromatic-ring hydroxylase family. TetX subfamily.</text>
</comment>
<proteinExistence type="inferred from homology"/>
<evidence type="ECO:0000256" key="3">
    <source>
        <dbReference type="ARBA" id="ARBA00023002"/>
    </source>
</evidence>
<keyword evidence="4 5" id="KW-0503">Monooxygenase</keyword>
<dbReference type="SUPFAM" id="SSF51905">
    <property type="entry name" value="FAD/NAD(P)-binding domain"/>
    <property type="match status" value="1"/>
</dbReference>
<dbReference type="InterPro" id="IPR002938">
    <property type="entry name" value="FAD-bd"/>
</dbReference>
<evidence type="ECO:0000256" key="4">
    <source>
        <dbReference type="ARBA" id="ARBA00023033"/>
    </source>
</evidence>
<feature type="binding site" evidence="5">
    <location>
        <position position="296"/>
    </location>
    <ligand>
        <name>FAD</name>
        <dbReference type="ChEBI" id="CHEBI:57692"/>
    </ligand>
</feature>
<feature type="domain" description="FAD-binding" evidence="6">
    <location>
        <begin position="5"/>
        <end position="340"/>
    </location>
</feature>
<keyword evidence="2 5" id="KW-0274">FAD</keyword>
<evidence type="ECO:0000313" key="7">
    <source>
        <dbReference type="EMBL" id="MQA53668.1"/>
    </source>
</evidence>
<dbReference type="InterPro" id="IPR036188">
    <property type="entry name" value="FAD/NAD-bd_sf"/>
</dbReference>
<dbReference type="AlphaFoldDB" id="A0A7X1U468"/>
<dbReference type="Gene3D" id="3.50.50.60">
    <property type="entry name" value="FAD/NAD(P)-binding domain"/>
    <property type="match status" value="1"/>
</dbReference>
<gene>
    <name evidence="7" type="ORF">GDH07_10135</name>
</gene>